<evidence type="ECO:0000313" key="4">
    <source>
        <dbReference type="Proteomes" id="UP000054144"/>
    </source>
</evidence>
<proteinExistence type="predicted"/>
<dbReference type="InterPro" id="IPR001606">
    <property type="entry name" value="ARID_dom"/>
</dbReference>
<dbReference type="OrthoDB" id="1938591at2759"/>
<evidence type="ECO:0000259" key="2">
    <source>
        <dbReference type="PROSITE" id="PS51011"/>
    </source>
</evidence>
<evidence type="ECO:0000313" key="3">
    <source>
        <dbReference type="EMBL" id="KIY45435.1"/>
    </source>
</evidence>
<dbReference type="Proteomes" id="UP000054144">
    <property type="component" value="Unassembled WGS sequence"/>
</dbReference>
<feature type="compositionally biased region" description="Low complexity" evidence="1">
    <location>
        <begin position="187"/>
        <end position="198"/>
    </location>
</feature>
<accession>A0A0D7A3Y8</accession>
<dbReference type="AlphaFoldDB" id="A0A0D7A3Y8"/>
<dbReference type="EMBL" id="KN882048">
    <property type="protein sequence ID" value="KIY45435.1"/>
    <property type="molecule type" value="Genomic_DNA"/>
</dbReference>
<feature type="compositionally biased region" description="Basic and acidic residues" evidence="1">
    <location>
        <begin position="217"/>
        <end position="235"/>
    </location>
</feature>
<dbReference type="Pfam" id="PF01388">
    <property type="entry name" value="ARID"/>
    <property type="match status" value="1"/>
</dbReference>
<dbReference type="GO" id="GO:0003677">
    <property type="term" value="F:DNA binding"/>
    <property type="evidence" value="ECO:0007669"/>
    <property type="project" value="InterPro"/>
</dbReference>
<dbReference type="SMART" id="SM01014">
    <property type="entry name" value="ARID"/>
    <property type="match status" value="1"/>
</dbReference>
<protein>
    <recommendedName>
        <fullName evidence="2">ARID domain-containing protein</fullName>
    </recommendedName>
</protein>
<feature type="region of interest" description="Disordered" evidence="1">
    <location>
        <begin position="1"/>
        <end position="22"/>
    </location>
</feature>
<reference evidence="3 4" key="1">
    <citation type="journal article" date="2015" name="Fungal Genet. Biol.">
        <title>Evolution of novel wood decay mechanisms in Agaricales revealed by the genome sequences of Fistulina hepatica and Cylindrobasidium torrendii.</title>
        <authorList>
            <person name="Floudas D."/>
            <person name="Held B.W."/>
            <person name="Riley R."/>
            <person name="Nagy L.G."/>
            <person name="Koehler G."/>
            <person name="Ransdell A.S."/>
            <person name="Younus H."/>
            <person name="Chow J."/>
            <person name="Chiniquy J."/>
            <person name="Lipzen A."/>
            <person name="Tritt A."/>
            <person name="Sun H."/>
            <person name="Haridas S."/>
            <person name="LaButti K."/>
            <person name="Ohm R.A."/>
            <person name="Kues U."/>
            <person name="Blanchette R.A."/>
            <person name="Grigoriev I.V."/>
            <person name="Minto R.E."/>
            <person name="Hibbett D.S."/>
        </authorList>
    </citation>
    <scope>NUCLEOTIDE SEQUENCE [LARGE SCALE GENOMIC DNA]</scope>
    <source>
        <strain evidence="3 4">ATCC 64428</strain>
    </source>
</reference>
<dbReference type="Gene3D" id="1.10.150.60">
    <property type="entry name" value="ARID DNA-binding domain"/>
    <property type="match status" value="1"/>
</dbReference>
<evidence type="ECO:0000256" key="1">
    <source>
        <dbReference type="SAM" id="MobiDB-lite"/>
    </source>
</evidence>
<feature type="compositionally biased region" description="Polar residues" evidence="1">
    <location>
        <begin position="1"/>
        <end position="15"/>
    </location>
</feature>
<dbReference type="PROSITE" id="PS51011">
    <property type="entry name" value="ARID"/>
    <property type="match status" value="1"/>
</dbReference>
<organism evidence="3 4">
    <name type="scientific">Fistulina hepatica ATCC 64428</name>
    <dbReference type="NCBI Taxonomy" id="1128425"/>
    <lineage>
        <taxon>Eukaryota</taxon>
        <taxon>Fungi</taxon>
        <taxon>Dikarya</taxon>
        <taxon>Basidiomycota</taxon>
        <taxon>Agaricomycotina</taxon>
        <taxon>Agaricomycetes</taxon>
        <taxon>Agaricomycetidae</taxon>
        <taxon>Agaricales</taxon>
        <taxon>Fistulinaceae</taxon>
        <taxon>Fistulina</taxon>
    </lineage>
</organism>
<feature type="compositionally biased region" description="Polar residues" evidence="1">
    <location>
        <begin position="204"/>
        <end position="214"/>
    </location>
</feature>
<keyword evidence="4" id="KW-1185">Reference proteome</keyword>
<feature type="compositionally biased region" description="Polar residues" evidence="1">
    <location>
        <begin position="176"/>
        <end position="186"/>
    </location>
</feature>
<name>A0A0D7A3Y8_9AGAR</name>
<dbReference type="InterPro" id="IPR036431">
    <property type="entry name" value="ARID_dom_sf"/>
</dbReference>
<feature type="region of interest" description="Disordered" evidence="1">
    <location>
        <begin position="176"/>
        <end position="255"/>
    </location>
</feature>
<gene>
    <name evidence="3" type="ORF">FISHEDRAFT_49481</name>
</gene>
<feature type="domain" description="ARID" evidence="2">
    <location>
        <begin position="25"/>
        <end position="155"/>
    </location>
</feature>
<sequence length="772" mass="85711">MGSTTANAGPSSGFNNIPAARGSSVEGSRQFLLRLSQFHANRGVPLPPFITGIPIPGYDPNNTPWSFLEPSSEPASFRLAGKDVNILRLFGAVIQHRAMMTSQPGATPRDIWPSITQNFDLPPELPQPVNGVLSTAQQLERIYGYLLQPMEATYNEMMRNMAMQRRAELARQQAGLNVTPIQRNGVSSSDGRPQSSSSNKMPLPSTNGDEATNNLKRKLEEDDGNPKHARQKTEPLDGPAPSVAGSVPLPTPQFKRPARRKIEYVPLAREVETYGGRDLAALEHEYVLSLRRPFRDINSWGLVEIDHLVLSLRSRMSTELSYALTTLNVLSILRARNSTSGFEVKEAPDLIDEVVDLIEDVAFEGYEDLADEEQDILTNRHLIRSVYETETEVFAGLQTDKQGFLNLHADGLKQRPGNVVRCAVNVLKNLAFIPDNVEHLAKNERMLDVLLRLCVLKKPPESSTFAPASRALNMSDLIDLRKDILGFVGAVAPAVVLGSISSPMTCRIARRFWQLSASYLTDPTDSVSPSLYLHSHRIPFNSPRATRPPSNAELALDAFTSLTRLDQNRRVFRQVISGDAMFTLFSSLLRRLPLVDVDFQLVSRETWLAYVERVLMAMYSIAFFSPTAVKKRIVEDRALGYRTVMLRVLERMFLSGSPDARQYYAVATRRAVETVKLIDDVEADPAVGGEENEDQSGVGDKLAFGVGYGEFGDNAEEHGLGMFCVNRDVLLTMLSTTEVCSDEVMFKELESLVRIESNMDPAFVEEVPAQVL</sequence>